<dbReference type="AlphaFoldDB" id="A0A6S6T0T5"/>
<proteinExistence type="predicted"/>
<accession>A0A6S6T0T5</accession>
<feature type="domain" description="Imelysin-like" evidence="3">
    <location>
        <begin position="62"/>
        <end position="388"/>
    </location>
</feature>
<dbReference type="Gene3D" id="1.20.1420.20">
    <property type="entry name" value="M75 peptidase, HXXE motif"/>
    <property type="match status" value="1"/>
</dbReference>
<dbReference type="InterPro" id="IPR038352">
    <property type="entry name" value="Imelysin_sf"/>
</dbReference>
<evidence type="ECO:0000256" key="1">
    <source>
        <dbReference type="ARBA" id="ARBA00004196"/>
    </source>
</evidence>
<dbReference type="InterPro" id="IPR018976">
    <property type="entry name" value="Imelysin-like"/>
</dbReference>
<sequence>MNIKLTLGATSLVAILAITGCEVDSSASDGSSTTSFTQVKDLSATEKATTISTALTAYADYALNSYTTAKTDAEALQTALKAFTDAPTEATLQVAKNAWLQSRESYGITEALRLSEGPIDAESGYGTTFGTPEGQLNAWPLDENYIDYTTAADGSITSGNIIDGTESITKASLAVLNEVGGDTNVATGYHAIEFLLWGQDQDYNSFIADNITNGALEAGARPLSDYTTNANADRRKSYLNATAELLVDDLTSMVNAWGKGGDTYRDALLGTHSTTANNLTQTTALTQILSGIGVFIKSELANERIAVAALTPSEEDEHSCFSDNTHRDIDLNYIGFKNVLEIFKSNLSTTQQTSLNTQIASIDAKVATINSVATSDYHFDYQILEANGQLQNIINAKNEMRDLGDAVVSVASEYGISISTSDVTDSGETSI</sequence>
<organism evidence="4">
    <name type="scientific">uncultured Sulfurovum sp</name>
    <dbReference type="NCBI Taxonomy" id="269237"/>
    <lineage>
        <taxon>Bacteria</taxon>
        <taxon>Pseudomonadati</taxon>
        <taxon>Campylobacterota</taxon>
        <taxon>Epsilonproteobacteria</taxon>
        <taxon>Campylobacterales</taxon>
        <taxon>Sulfurovaceae</taxon>
        <taxon>Sulfurovum</taxon>
        <taxon>environmental samples</taxon>
    </lineage>
</organism>
<dbReference type="CDD" id="cd14657">
    <property type="entry name" value="Imelysin_IrpA-like"/>
    <property type="match status" value="1"/>
</dbReference>
<gene>
    <name evidence="4" type="ORF">HELGO_WM16813</name>
</gene>
<name>A0A6S6T0T5_9BACT</name>
<evidence type="ECO:0000256" key="2">
    <source>
        <dbReference type="ARBA" id="ARBA00022729"/>
    </source>
</evidence>
<protein>
    <submittedName>
        <fullName evidence="4">Iron-regulated protein A</fullName>
    </submittedName>
</protein>
<dbReference type="EMBL" id="CACVAZ010000092">
    <property type="protein sequence ID" value="CAA6814381.1"/>
    <property type="molecule type" value="Genomic_DNA"/>
</dbReference>
<dbReference type="Pfam" id="PF09375">
    <property type="entry name" value="Peptidase_M75"/>
    <property type="match status" value="1"/>
</dbReference>
<dbReference type="PROSITE" id="PS51257">
    <property type="entry name" value="PROKAR_LIPOPROTEIN"/>
    <property type="match status" value="1"/>
</dbReference>
<comment type="subcellular location">
    <subcellularLocation>
        <location evidence="1">Cell envelope</location>
    </subcellularLocation>
</comment>
<keyword evidence="2" id="KW-0732">Signal</keyword>
<evidence type="ECO:0000259" key="3">
    <source>
        <dbReference type="Pfam" id="PF09375"/>
    </source>
</evidence>
<reference evidence="4" key="1">
    <citation type="submission" date="2020-01" db="EMBL/GenBank/DDBJ databases">
        <authorList>
            <person name="Meier V. D."/>
            <person name="Meier V D."/>
        </authorList>
    </citation>
    <scope>NUCLEOTIDE SEQUENCE</scope>
    <source>
        <strain evidence="4">HLG_WM_MAG_02</strain>
    </source>
</reference>
<dbReference type="GO" id="GO:0030313">
    <property type="term" value="C:cell envelope"/>
    <property type="evidence" value="ECO:0007669"/>
    <property type="project" value="UniProtKB-SubCell"/>
</dbReference>
<evidence type="ECO:0000313" key="4">
    <source>
        <dbReference type="EMBL" id="CAA6814381.1"/>
    </source>
</evidence>